<comment type="caution">
    <text evidence="4">The sequence shown here is derived from an EMBL/GenBank/DDBJ whole genome shotgun (WGS) entry which is preliminary data.</text>
</comment>
<organism evidence="4 5">
    <name type="scientific">Boletus edulis BED1</name>
    <dbReference type="NCBI Taxonomy" id="1328754"/>
    <lineage>
        <taxon>Eukaryota</taxon>
        <taxon>Fungi</taxon>
        <taxon>Dikarya</taxon>
        <taxon>Basidiomycota</taxon>
        <taxon>Agaricomycotina</taxon>
        <taxon>Agaricomycetes</taxon>
        <taxon>Agaricomycetidae</taxon>
        <taxon>Boletales</taxon>
        <taxon>Boletineae</taxon>
        <taxon>Boletaceae</taxon>
        <taxon>Boletoideae</taxon>
        <taxon>Boletus</taxon>
    </lineage>
</organism>
<dbReference type="Gene3D" id="2.130.10.10">
    <property type="entry name" value="YVTN repeat-like/Quinoprotein amine dehydrogenase"/>
    <property type="match status" value="2"/>
</dbReference>
<dbReference type="PROSITE" id="PS50294">
    <property type="entry name" value="WD_REPEATS_REGION"/>
    <property type="match status" value="2"/>
</dbReference>
<dbReference type="InterPro" id="IPR015943">
    <property type="entry name" value="WD40/YVTN_repeat-like_dom_sf"/>
</dbReference>
<feature type="repeat" description="WD" evidence="3">
    <location>
        <begin position="133"/>
        <end position="174"/>
    </location>
</feature>
<dbReference type="CDD" id="cd00161">
    <property type="entry name" value="beta-trefoil_Ricin-like"/>
    <property type="match status" value="1"/>
</dbReference>
<proteinExistence type="predicted"/>
<dbReference type="PANTHER" id="PTHR19848:SF8">
    <property type="entry name" value="F-BOX AND WD REPEAT DOMAIN CONTAINING 7"/>
    <property type="match status" value="1"/>
</dbReference>
<dbReference type="AlphaFoldDB" id="A0AAD4BLQ1"/>
<sequence length="500" mass="55355">MNTPRSIEINGRARMLSLIFLEDGKHLLSGGDEPMIRQWRVADGMEIGEGMKTSGIVTAMALSGDSKWIISTGERVANAWSMKSRQIVITVSEHSDWVDAVHVSPDSTKFATGSNDKRAFIWDILTGKRLVGPLEHEDRVGAVRFSPDGDRIATGTASGMLRIYDTHHGELLRTIPVSVPSYPSNLITWSSPWSIFALVSKNTLMHMDVNTGQTFSSWTIPGDPVTHFWSIAFGSIVSSNNSKFIVSFVGRSISLWDTSTSARISADIQHPTHIWSIALSSDDKRLAIGDANGKMIVRSLNDIISNYYLVGRRMVQQPQNRNREDPPLQNEDLHGRLRALELRFDELSRGATRTHELLRAEQPIPLHISDGTYRIKSKARNLYLACSLDDAGAVFVQSDRRDKSSWTISPVADGAYSIMRHRGNSDALSVGNANALVCFSGGRHATWTIEPRGDSYVIGNAEDTTAIHLTQPSRTVSVAPRDNSQNQRWVLEHLADGVMQ</sequence>
<dbReference type="SUPFAM" id="SSF50370">
    <property type="entry name" value="Ricin B-like lectins"/>
    <property type="match status" value="1"/>
</dbReference>
<keyword evidence="1 3" id="KW-0853">WD repeat</keyword>
<dbReference type="EMBL" id="WHUW01000032">
    <property type="protein sequence ID" value="KAF8433670.1"/>
    <property type="molecule type" value="Genomic_DNA"/>
</dbReference>
<dbReference type="InterPro" id="IPR001680">
    <property type="entry name" value="WD40_rpt"/>
</dbReference>
<dbReference type="Proteomes" id="UP001194468">
    <property type="component" value="Unassembled WGS sequence"/>
</dbReference>
<dbReference type="PROSITE" id="PS50082">
    <property type="entry name" value="WD_REPEATS_2"/>
    <property type="match status" value="2"/>
</dbReference>
<dbReference type="Gene3D" id="2.80.10.50">
    <property type="match status" value="1"/>
</dbReference>
<reference evidence="4" key="1">
    <citation type="submission" date="2019-10" db="EMBL/GenBank/DDBJ databases">
        <authorList>
            <consortium name="DOE Joint Genome Institute"/>
            <person name="Kuo A."/>
            <person name="Miyauchi S."/>
            <person name="Kiss E."/>
            <person name="Drula E."/>
            <person name="Kohler A."/>
            <person name="Sanchez-Garcia M."/>
            <person name="Andreopoulos B."/>
            <person name="Barry K.W."/>
            <person name="Bonito G."/>
            <person name="Buee M."/>
            <person name="Carver A."/>
            <person name="Chen C."/>
            <person name="Cichocki N."/>
            <person name="Clum A."/>
            <person name="Culley D."/>
            <person name="Crous P.W."/>
            <person name="Fauchery L."/>
            <person name="Girlanda M."/>
            <person name="Hayes R."/>
            <person name="Keri Z."/>
            <person name="LaButti K."/>
            <person name="Lipzen A."/>
            <person name="Lombard V."/>
            <person name="Magnuson J."/>
            <person name="Maillard F."/>
            <person name="Morin E."/>
            <person name="Murat C."/>
            <person name="Nolan M."/>
            <person name="Ohm R."/>
            <person name="Pangilinan J."/>
            <person name="Pereira M."/>
            <person name="Perotto S."/>
            <person name="Peter M."/>
            <person name="Riley R."/>
            <person name="Sitrit Y."/>
            <person name="Stielow B."/>
            <person name="Szollosi G."/>
            <person name="Zifcakova L."/>
            <person name="Stursova M."/>
            <person name="Spatafora J.W."/>
            <person name="Tedersoo L."/>
            <person name="Vaario L.-M."/>
            <person name="Yamada A."/>
            <person name="Yan M."/>
            <person name="Wang P."/>
            <person name="Xu J."/>
            <person name="Bruns T."/>
            <person name="Baldrian P."/>
            <person name="Vilgalys R."/>
            <person name="Henrissat B."/>
            <person name="Grigoriev I.V."/>
            <person name="Hibbett D."/>
            <person name="Nagy L.G."/>
            <person name="Martin F.M."/>
        </authorList>
    </citation>
    <scope>NUCLEOTIDE SEQUENCE</scope>
    <source>
        <strain evidence="4">BED1</strain>
    </source>
</reference>
<dbReference type="InterPro" id="IPR036322">
    <property type="entry name" value="WD40_repeat_dom_sf"/>
</dbReference>
<protein>
    <submittedName>
        <fullName evidence="4">WD40-repeat-containing domain protein</fullName>
    </submittedName>
</protein>
<dbReference type="Pfam" id="PF00400">
    <property type="entry name" value="WD40"/>
    <property type="match status" value="2"/>
</dbReference>
<evidence type="ECO:0000256" key="2">
    <source>
        <dbReference type="ARBA" id="ARBA00022737"/>
    </source>
</evidence>
<dbReference type="PANTHER" id="PTHR19848">
    <property type="entry name" value="WD40 REPEAT PROTEIN"/>
    <property type="match status" value="1"/>
</dbReference>
<dbReference type="SUPFAM" id="SSF50978">
    <property type="entry name" value="WD40 repeat-like"/>
    <property type="match status" value="1"/>
</dbReference>
<evidence type="ECO:0000313" key="5">
    <source>
        <dbReference type="Proteomes" id="UP001194468"/>
    </source>
</evidence>
<keyword evidence="2" id="KW-0677">Repeat</keyword>
<gene>
    <name evidence="4" type="ORF">L210DRAFT_3555760</name>
</gene>
<reference evidence="4" key="2">
    <citation type="journal article" date="2020" name="Nat. Commun.">
        <title>Large-scale genome sequencing of mycorrhizal fungi provides insights into the early evolution of symbiotic traits.</title>
        <authorList>
            <person name="Miyauchi S."/>
            <person name="Kiss E."/>
            <person name="Kuo A."/>
            <person name="Drula E."/>
            <person name="Kohler A."/>
            <person name="Sanchez-Garcia M."/>
            <person name="Morin E."/>
            <person name="Andreopoulos B."/>
            <person name="Barry K.W."/>
            <person name="Bonito G."/>
            <person name="Buee M."/>
            <person name="Carver A."/>
            <person name="Chen C."/>
            <person name="Cichocki N."/>
            <person name="Clum A."/>
            <person name="Culley D."/>
            <person name="Crous P.W."/>
            <person name="Fauchery L."/>
            <person name="Girlanda M."/>
            <person name="Hayes R.D."/>
            <person name="Keri Z."/>
            <person name="LaButti K."/>
            <person name="Lipzen A."/>
            <person name="Lombard V."/>
            <person name="Magnuson J."/>
            <person name="Maillard F."/>
            <person name="Murat C."/>
            <person name="Nolan M."/>
            <person name="Ohm R.A."/>
            <person name="Pangilinan J."/>
            <person name="Pereira M.F."/>
            <person name="Perotto S."/>
            <person name="Peter M."/>
            <person name="Pfister S."/>
            <person name="Riley R."/>
            <person name="Sitrit Y."/>
            <person name="Stielow J.B."/>
            <person name="Szollosi G."/>
            <person name="Zifcakova L."/>
            <person name="Stursova M."/>
            <person name="Spatafora J.W."/>
            <person name="Tedersoo L."/>
            <person name="Vaario L.M."/>
            <person name="Yamada A."/>
            <person name="Yan M."/>
            <person name="Wang P."/>
            <person name="Xu J."/>
            <person name="Bruns T."/>
            <person name="Baldrian P."/>
            <person name="Vilgalys R."/>
            <person name="Dunand C."/>
            <person name="Henrissat B."/>
            <person name="Grigoriev I.V."/>
            <person name="Hibbett D."/>
            <person name="Nagy L.G."/>
            <person name="Martin F.M."/>
        </authorList>
    </citation>
    <scope>NUCLEOTIDE SEQUENCE</scope>
    <source>
        <strain evidence="4">BED1</strain>
    </source>
</reference>
<evidence type="ECO:0000256" key="3">
    <source>
        <dbReference type="PROSITE-ProRule" id="PRU00221"/>
    </source>
</evidence>
<dbReference type="SMART" id="SM00320">
    <property type="entry name" value="WD40"/>
    <property type="match status" value="5"/>
</dbReference>
<accession>A0AAD4BLQ1</accession>
<evidence type="ECO:0000256" key="1">
    <source>
        <dbReference type="ARBA" id="ARBA00022574"/>
    </source>
</evidence>
<keyword evidence="5" id="KW-1185">Reference proteome</keyword>
<evidence type="ECO:0000313" key="4">
    <source>
        <dbReference type="EMBL" id="KAF8433670.1"/>
    </source>
</evidence>
<feature type="repeat" description="WD" evidence="3">
    <location>
        <begin position="91"/>
        <end position="132"/>
    </location>
</feature>
<name>A0AAD4BLQ1_BOLED</name>
<dbReference type="InterPro" id="IPR035992">
    <property type="entry name" value="Ricin_B-like_lectins"/>
</dbReference>